<name>A0A1T1GYT4_9GAMM</name>
<dbReference type="Proteomes" id="UP000191160">
    <property type="component" value="Unassembled WGS sequence"/>
</dbReference>
<dbReference type="RefSeq" id="WP_078190319.1">
    <property type="nucleotide sequence ID" value="NZ_JAMCOZ010000003.1"/>
</dbReference>
<sequence>MNTLTISQIFSNFSFYQENYLSIISNQEQYQTPVEGAYVDVWPLGQRDLALGDLLQLWFSEKWLINAPCHLRFEHQDDGRRVPLQRKQDLYLYQLAGNALSGSNRSKVWSISEQRELRVELDSALKYYCFQKGSNRIDLSEGQLIRALHSAI</sequence>
<evidence type="ECO:0000313" key="2">
    <source>
        <dbReference type="Proteomes" id="UP000191160"/>
    </source>
</evidence>
<proteinExistence type="predicted"/>
<reference evidence="1 2" key="1">
    <citation type="submission" date="2017-02" db="EMBL/GenBank/DDBJ databases">
        <title>Acinetobacter sp. ANC 4945, whole genome shotgun sequencing project.</title>
        <authorList>
            <person name="Radolfova-Krizova L."/>
            <person name="Al Atrouni A."/>
            <person name="Nemec A."/>
        </authorList>
    </citation>
    <scope>NUCLEOTIDE SEQUENCE [LARGE SCALE GENOMIC DNA]</scope>
    <source>
        <strain evidence="1 2">ANC 4945</strain>
    </source>
</reference>
<evidence type="ECO:0000313" key="1">
    <source>
        <dbReference type="EMBL" id="OOV82640.1"/>
    </source>
</evidence>
<gene>
    <name evidence="1" type="ORF">B1202_09295</name>
</gene>
<comment type="caution">
    <text evidence="1">The sequence shown here is derived from an EMBL/GenBank/DDBJ whole genome shotgun (WGS) entry which is preliminary data.</text>
</comment>
<keyword evidence="2" id="KW-1185">Reference proteome</keyword>
<dbReference type="AlphaFoldDB" id="A0A1T1GYT4"/>
<protein>
    <submittedName>
        <fullName evidence="1">Uncharacterized protein</fullName>
    </submittedName>
</protein>
<organism evidence="1 2">
    <name type="scientific">Acinetobacter amyesii</name>
    <dbReference type="NCBI Taxonomy" id="2942470"/>
    <lineage>
        <taxon>Bacteria</taxon>
        <taxon>Pseudomonadati</taxon>
        <taxon>Pseudomonadota</taxon>
        <taxon>Gammaproteobacteria</taxon>
        <taxon>Moraxellales</taxon>
        <taxon>Moraxellaceae</taxon>
        <taxon>Acinetobacter</taxon>
    </lineage>
</organism>
<dbReference type="EMBL" id="MVKX01000005">
    <property type="protein sequence ID" value="OOV82640.1"/>
    <property type="molecule type" value="Genomic_DNA"/>
</dbReference>
<accession>A0A1T1GYT4</accession>